<feature type="region of interest" description="Disordered" evidence="1">
    <location>
        <begin position="666"/>
        <end position="691"/>
    </location>
</feature>
<evidence type="ECO:0000313" key="3">
    <source>
        <dbReference type="EMBL" id="CAB4130359.1"/>
    </source>
</evidence>
<proteinExistence type="predicted"/>
<dbReference type="SUPFAM" id="SSF55166">
    <property type="entry name" value="Hedgehog/DD-peptidase"/>
    <property type="match status" value="1"/>
</dbReference>
<gene>
    <name evidence="3" type="ORF">UFOVP116_409</name>
</gene>
<feature type="domain" description="D-alanyl-D-alanine carboxypeptidase-like core" evidence="2">
    <location>
        <begin position="390"/>
        <end position="464"/>
    </location>
</feature>
<dbReference type="GO" id="GO:0006508">
    <property type="term" value="P:proteolysis"/>
    <property type="evidence" value="ECO:0007669"/>
    <property type="project" value="InterPro"/>
</dbReference>
<feature type="region of interest" description="Disordered" evidence="1">
    <location>
        <begin position="342"/>
        <end position="369"/>
    </location>
</feature>
<feature type="region of interest" description="Disordered" evidence="1">
    <location>
        <begin position="266"/>
        <end position="290"/>
    </location>
</feature>
<feature type="compositionally biased region" description="Basic and acidic residues" evidence="1">
    <location>
        <begin position="276"/>
        <end position="288"/>
    </location>
</feature>
<dbReference type="InterPro" id="IPR003709">
    <property type="entry name" value="VanY-like_core_dom"/>
</dbReference>
<protein>
    <submittedName>
        <fullName evidence="3">Peptidase M15B</fullName>
    </submittedName>
</protein>
<evidence type="ECO:0000259" key="2">
    <source>
        <dbReference type="Pfam" id="PF02557"/>
    </source>
</evidence>
<dbReference type="GO" id="GO:0008233">
    <property type="term" value="F:peptidase activity"/>
    <property type="evidence" value="ECO:0007669"/>
    <property type="project" value="InterPro"/>
</dbReference>
<organism evidence="3">
    <name type="scientific">uncultured Caudovirales phage</name>
    <dbReference type="NCBI Taxonomy" id="2100421"/>
    <lineage>
        <taxon>Viruses</taxon>
        <taxon>Duplodnaviria</taxon>
        <taxon>Heunggongvirae</taxon>
        <taxon>Uroviricota</taxon>
        <taxon>Caudoviricetes</taxon>
        <taxon>Peduoviridae</taxon>
        <taxon>Maltschvirus</taxon>
        <taxon>Maltschvirus maltsch</taxon>
    </lineage>
</organism>
<dbReference type="CDD" id="cd14814">
    <property type="entry name" value="Peptidase_M15"/>
    <property type="match status" value="1"/>
</dbReference>
<feature type="compositionally biased region" description="Basic and acidic residues" evidence="1">
    <location>
        <begin position="349"/>
        <end position="369"/>
    </location>
</feature>
<sequence length="853" mass="92720">MAVILGNTGLSIDEKRVLDAAAKAAPEIPQVPASVGRIADEAKFSADNAVAAATSDGMESDSQRNILHNFVNFTYLLTMHMMTKDDLAALTKNSAKPSGPTVIIASGGVMADPKFRCAGWSENFFIEDLSMDTIIGLNAQARGSNAVKLAFKIIEPNGVSLIERLLATTASMKYVNFKDVIYVMQVDFTGYNSEGTPVSVKGHTKYIPFCITGIGFKITERGAEYNVSGVPFNHQALTMTKLTAPMNMSIVASTVSEYFTDSSILDSNTPSASSEGRAEETAEKKSKSENSTSFMAAINRFEQQKVATTEHQEVADIYNVIFDKEIGDSLLITDASQESIASTPLYPDGEERQAASNMEKRPPIKDGDDNLDKFFSFGDRSGSKESFLKLDPKLQARMLAFAKQWYSTQLKKIFITSAFRTAADQQRIREASLKPGAKYPAAQPGKSLHERGLAVDIDSQQANKAEKLGYLAANGLFRPWPDKDPVHIIMSDTKAPAAPPLSTLSNVPTAPINVQPAKKGQIKYNESVTAINSGTILIDEINKVIRNSSYMHGQIMSGEDGGTPTAKPMRWWKIIPVVELLDYDHKRQTHGKKITYYVKPYNVYSSAIPGTPRADPDVSRTYDYLFTGKNQDIKDFNLEFNTQFYLALSVNIDNWKATSMSADASADTAAPAASETKDKNATNSDKTASSLGSVQITPVTNNMAATAGAENKRDVKSRLAGDVQEMLLNHRGGDMCTLSMTILGDPAFIKQDDIFSGPSNDGKLLNGSLPTDDGEVYIKVEFKTPLDTGTETGLMTGADTGNVRSSKFGGLFRLLKVESVFSKGEFIQKIEGVRIFTDTAHNPVSNKQAAAAR</sequence>
<dbReference type="InterPro" id="IPR009045">
    <property type="entry name" value="Zn_M74/Hedgehog-like"/>
</dbReference>
<evidence type="ECO:0000256" key="1">
    <source>
        <dbReference type="SAM" id="MobiDB-lite"/>
    </source>
</evidence>
<dbReference type="EMBL" id="LR796237">
    <property type="protein sequence ID" value="CAB4130359.1"/>
    <property type="molecule type" value="Genomic_DNA"/>
</dbReference>
<dbReference type="Pfam" id="PF02557">
    <property type="entry name" value="VanY"/>
    <property type="match status" value="1"/>
</dbReference>
<dbReference type="Gene3D" id="3.30.1380.10">
    <property type="match status" value="1"/>
</dbReference>
<name>A0A6J5LFE9_9CAUD</name>
<reference evidence="3" key="1">
    <citation type="submission" date="2020-04" db="EMBL/GenBank/DDBJ databases">
        <authorList>
            <person name="Chiriac C."/>
            <person name="Salcher M."/>
            <person name="Ghai R."/>
            <person name="Kavagutti S V."/>
        </authorList>
    </citation>
    <scope>NUCLEOTIDE SEQUENCE</scope>
</reference>
<accession>A0A6J5LFE9</accession>
<feature type="compositionally biased region" description="Polar residues" evidence="1">
    <location>
        <begin position="681"/>
        <end position="691"/>
    </location>
</feature>